<dbReference type="Gene3D" id="2.60.120.260">
    <property type="entry name" value="Galactose-binding domain-like"/>
    <property type="match status" value="1"/>
</dbReference>
<name>A0A673BUR5_9TELE</name>
<evidence type="ECO:0000313" key="5">
    <source>
        <dbReference type="Proteomes" id="UP000472271"/>
    </source>
</evidence>
<feature type="domain" description="Laminin N-terminal" evidence="3">
    <location>
        <begin position="38"/>
        <end position="174"/>
    </location>
</feature>
<dbReference type="Proteomes" id="UP000472271">
    <property type="component" value="Chromosome 3"/>
</dbReference>
<accession>A0A673BUR5</accession>
<reference evidence="4" key="2">
    <citation type="submission" date="2025-08" db="UniProtKB">
        <authorList>
            <consortium name="Ensembl"/>
        </authorList>
    </citation>
    <scope>IDENTIFICATION</scope>
</reference>
<reference evidence="4" key="3">
    <citation type="submission" date="2025-09" db="UniProtKB">
        <authorList>
            <consortium name="Ensembl"/>
        </authorList>
    </citation>
    <scope>IDENTIFICATION</scope>
</reference>
<evidence type="ECO:0000256" key="2">
    <source>
        <dbReference type="ARBA" id="ARBA00023292"/>
    </source>
</evidence>
<dbReference type="AlphaFoldDB" id="A0A673BUR5"/>
<dbReference type="PROSITE" id="PS51117">
    <property type="entry name" value="LAMININ_NTER"/>
    <property type="match status" value="1"/>
</dbReference>
<dbReference type="Gene3D" id="2.60.120.200">
    <property type="match status" value="1"/>
</dbReference>
<organism evidence="4 5">
    <name type="scientific">Sphaeramia orbicularis</name>
    <name type="common">orbiculate cardinalfish</name>
    <dbReference type="NCBI Taxonomy" id="375764"/>
    <lineage>
        <taxon>Eukaryota</taxon>
        <taxon>Metazoa</taxon>
        <taxon>Chordata</taxon>
        <taxon>Craniata</taxon>
        <taxon>Vertebrata</taxon>
        <taxon>Euteleostomi</taxon>
        <taxon>Actinopterygii</taxon>
        <taxon>Neopterygii</taxon>
        <taxon>Teleostei</taxon>
        <taxon>Neoteleostei</taxon>
        <taxon>Acanthomorphata</taxon>
        <taxon>Gobiaria</taxon>
        <taxon>Kurtiformes</taxon>
        <taxon>Apogonoidei</taxon>
        <taxon>Apogonidae</taxon>
        <taxon>Apogoninae</taxon>
        <taxon>Sphaeramia</taxon>
    </lineage>
</organism>
<sequence>TPFDTQTLSSRLHDISEDGAMWVGISSNGSNQFIGRMQDFRFYPATLTNREIVEVYSGILPQIHSQSECRCPSSHPRVHPLIERYCIPNAVEDTTNDRVLRLNQDAHPLSYVNDQDMGTTWLSKIMTTQELDEGIAITMDLANGQYQSYNVHAVVALVSMPLLSNNRVITIVNN</sequence>
<evidence type="ECO:0000313" key="4">
    <source>
        <dbReference type="Ensembl" id="ENSSORP00005044869.1"/>
    </source>
</evidence>
<evidence type="ECO:0000256" key="1">
    <source>
        <dbReference type="ARBA" id="ARBA00023157"/>
    </source>
</evidence>
<keyword evidence="1" id="KW-1015">Disulfide bond</keyword>
<dbReference type="Ensembl" id="ENSSORT00005046003.1">
    <property type="protein sequence ID" value="ENSSORP00005044869.1"/>
    <property type="gene ID" value="ENSSORG00005020630.1"/>
</dbReference>
<dbReference type="SUPFAM" id="SSF49899">
    <property type="entry name" value="Concanavalin A-like lectins/glucanases"/>
    <property type="match status" value="1"/>
</dbReference>
<keyword evidence="5" id="KW-1185">Reference proteome</keyword>
<evidence type="ECO:0000259" key="3">
    <source>
        <dbReference type="PROSITE" id="PS51117"/>
    </source>
</evidence>
<dbReference type="InParanoid" id="A0A673BUR5"/>
<keyword evidence="2" id="KW-0424">Laminin EGF-like domain</keyword>
<reference evidence="4" key="1">
    <citation type="submission" date="2019-06" db="EMBL/GenBank/DDBJ databases">
        <authorList>
            <consortium name="Wellcome Sanger Institute Data Sharing"/>
        </authorList>
    </citation>
    <scope>NUCLEOTIDE SEQUENCE [LARGE SCALE GENOMIC DNA]</scope>
</reference>
<protein>
    <recommendedName>
        <fullName evidence="3">Laminin N-terminal domain-containing protein</fullName>
    </recommendedName>
</protein>
<proteinExistence type="predicted"/>
<dbReference type="InterPro" id="IPR013320">
    <property type="entry name" value="ConA-like_dom_sf"/>
</dbReference>
<dbReference type="InterPro" id="IPR008211">
    <property type="entry name" value="Laminin_N"/>
</dbReference>